<dbReference type="OrthoDB" id="3242376at2759"/>
<keyword evidence="1" id="KW-0472">Membrane</keyword>
<reference evidence="3" key="1">
    <citation type="journal article" date="2021" name="Genome Biol. Evol.">
        <title>The assembled and annotated genome of the fairy-ring fungus Marasmius oreades.</title>
        <authorList>
            <person name="Hiltunen M."/>
            <person name="Ament-Velasquez S.L."/>
            <person name="Johannesson H."/>
        </authorList>
    </citation>
    <scope>NUCLEOTIDE SEQUENCE</scope>
    <source>
        <strain evidence="3">03SP1</strain>
    </source>
</reference>
<comment type="caution">
    <text evidence="3">The sequence shown here is derived from an EMBL/GenBank/DDBJ whole genome shotgun (WGS) entry which is preliminary data.</text>
</comment>
<protein>
    <recommendedName>
        <fullName evidence="2">DUF6533 domain-containing protein</fullName>
    </recommendedName>
</protein>
<keyword evidence="4" id="KW-1185">Reference proteome</keyword>
<sequence>MIIASITFGDEVERIWKRQITGASVLFLLNRYLTPIQFGFEIDAFNNPRWSTYSNVLKGFSCDRVVAFEGYATVALVTVCELIMILRVFALYGRNYWILSFLLALLAGHVIISSYGLSVGMRAPLTAGFVGCIFTGPPRETLFPAIWYAPVVVDFIIFGFTLHRTMKYSRALGSSTPLLRQFTRDGVLYFAIIFSANMINVLVYELAVQDLKAIGASFSQMITSVMISRLVLNLRGVIDEEPTSPRPGNNVHYRQGIVTRAVGNLGGDFGRWDTSSDFGKGVSVS</sequence>
<dbReference type="Pfam" id="PF20151">
    <property type="entry name" value="DUF6533"/>
    <property type="match status" value="1"/>
</dbReference>
<dbReference type="AlphaFoldDB" id="A0A9P7V0Z6"/>
<evidence type="ECO:0000313" key="3">
    <source>
        <dbReference type="EMBL" id="KAG7098242.1"/>
    </source>
</evidence>
<evidence type="ECO:0000313" key="4">
    <source>
        <dbReference type="Proteomes" id="UP001049176"/>
    </source>
</evidence>
<keyword evidence="1" id="KW-1133">Transmembrane helix</keyword>
<feature type="transmembrane region" description="Helical" evidence="1">
    <location>
        <begin position="187"/>
        <end position="207"/>
    </location>
</feature>
<feature type="transmembrane region" description="Helical" evidence="1">
    <location>
        <begin position="145"/>
        <end position="166"/>
    </location>
</feature>
<gene>
    <name evidence="3" type="ORF">E1B28_000206</name>
</gene>
<dbReference type="Proteomes" id="UP001049176">
    <property type="component" value="Chromosome 1"/>
</dbReference>
<dbReference type="GeneID" id="66069282"/>
<feature type="domain" description="DUF6533" evidence="2">
    <location>
        <begin position="6"/>
        <end position="36"/>
    </location>
</feature>
<feature type="transmembrane region" description="Helical" evidence="1">
    <location>
        <begin position="96"/>
        <end position="117"/>
    </location>
</feature>
<dbReference type="InterPro" id="IPR045340">
    <property type="entry name" value="DUF6533"/>
</dbReference>
<evidence type="ECO:0000256" key="1">
    <source>
        <dbReference type="SAM" id="Phobius"/>
    </source>
</evidence>
<organism evidence="3 4">
    <name type="scientific">Marasmius oreades</name>
    <name type="common">fairy-ring Marasmius</name>
    <dbReference type="NCBI Taxonomy" id="181124"/>
    <lineage>
        <taxon>Eukaryota</taxon>
        <taxon>Fungi</taxon>
        <taxon>Dikarya</taxon>
        <taxon>Basidiomycota</taxon>
        <taxon>Agaricomycotina</taxon>
        <taxon>Agaricomycetes</taxon>
        <taxon>Agaricomycetidae</taxon>
        <taxon>Agaricales</taxon>
        <taxon>Marasmiineae</taxon>
        <taxon>Marasmiaceae</taxon>
        <taxon>Marasmius</taxon>
    </lineage>
</organism>
<feature type="transmembrane region" description="Helical" evidence="1">
    <location>
        <begin position="70"/>
        <end position="89"/>
    </location>
</feature>
<dbReference type="EMBL" id="CM032181">
    <property type="protein sequence ID" value="KAG7098242.1"/>
    <property type="molecule type" value="Genomic_DNA"/>
</dbReference>
<keyword evidence="1" id="KW-0812">Transmembrane</keyword>
<name>A0A9P7V0Z6_9AGAR</name>
<proteinExistence type="predicted"/>
<accession>A0A9P7V0Z6</accession>
<dbReference type="KEGG" id="more:E1B28_000206"/>
<dbReference type="RefSeq" id="XP_043014712.1">
    <property type="nucleotide sequence ID" value="XM_043146012.1"/>
</dbReference>
<evidence type="ECO:0000259" key="2">
    <source>
        <dbReference type="Pfam" id="PF20151"/>
    </source>
</evidence>